<dbReference type="GO" id="GO:0016887">
    <property type="term" value="F:ATP hydrolysis activity"/>
    <property type="evidence" value="ECO:0007669"/>
    <property type="project" value="InterPro"/>
</dbReference>
<dbReference type="Gene3D" id="1.10.8.60">
    <property type="match status" value="1"/>
</dbReference>
<evidence type="ECO:0000256" key="5">
    <source>
        <dbReference type="ARBA" id="ARBA00023125"/>
    </source>
</evidence>
<dbReference type="CDD" id="cd00009">
    <property type="entry name" value="AAA"/>
    <property type="match status" value="1"/>
</dbReference>
<evidence type="ECO:0000313" key="10">
    <source>
        <dbReference type="EMBL" id="VVC26746.1"/>
    </source>
</evidence>
<evidence type="ECO:0000256" key="1">
    <source>
        <dbReference type="ARBA" id="ARBA00004123"/>
    </source>
</evidence>
<evidence type="ECO:0000256" key="6">
    <source>
        <dbReference type="ARBA" id="ARBA00023242"/>
    </source>
</evidence>
<keyword evidence="11" id="KW-1185">Reference proteome</keyword>
<gene>
    <name evidence="10" type="ORF">CINCED_3A023380</name>
</gene>
<dbReference type="SMART" id="SM00382">
    <property type="entry name" value="AAA"/>
    <property type="match status" value="1"/>
</dbReference>
<dbReference type="InterPro" id="IPR027417">
    <property type="entry name" value="P-loop_NTPase"/>
</dbReference>
<dbReference type="InterPro" id="IPR053016">
    <property type="entry name" value="CTF18-RFC_complex"/>
</dbReference>
<reference evidence="10 11" key="1">
    <citation type="submission" date="2019-08" db="EMBL/GenBank/DDBJ databases">
        <authorList>
            <person name="Alioto T."/>
            <person name="Alioto T."/>
            <person name="Gomez Garrido J."/>
        </authorList>
    </citation>
    <scope>NUCLEOTIDE SEQUENCE [LARGE SCALE GENOMIC DNA]</scope>
</reference>
<dbReference type="OrthoDB" id="2195431at2759"/>
<keyword evidence="3" id="KW-0547">Nucleotide-binding</keyword>
<evidence type="ECO:0000313" key="11">
    <source>
        <dbReference type="Proteomes" id="UP000325440"/>
    </source>
</evidence>
<keyword evidence="2" id="KW-0235">DNA replication</keyword>
<keyword evidence="7" id="KW-0131">Cell cycle</keyword>
<dbReference type="InterPro" id="IPR003593">
    <property type="entry name" value="AAA+_ATPase"/>
</dbReference>
<dbReference type="AlphaFoldDB" id="A0A5E4M664"/>
<proteinExistence type="inferred from homology"/>
<dbReference type="GO" id="GO:0003677">
    <property type="term" value="F:DNA binding"/>
    <property type="evidence" value="ECO:0007669"/>
    <property type="project" value="UniProtKB-KW"/>
</dbReference>
<comment type="subcellular location">
    <subcellularLocation>
        <location evidence="1">Nucleus</location>
    </subcellularLocation>
</comment>
<name>A0A5E4M664_9HEMI</name>
<dbReference type="InterPro" id="IPR003959">
    <property type="entry name" value="ATPase_AAA_core"/>
</dbReference>
<keyword evidence="4" id="KW-0067">ATP-binding</keyword>
<evidence type="ECO:0000256" key="4">
    <source>
        <dbReference type="ARBA" id="ARBA00022840"/>
    </source>
</evidence>
<organism evidence="10 11">
    <name type="scientific">Cinara cedri</name>
    <dbReference type="NCBI Taxonomy" id="506608"/>
    <lineage>
        <taxon>Eukaryota</taxon>
        <taxon>Metazoa</taxon>
        <taxon>Ecdysozoa</taxon>
        <taxon>Arthropoda</taxon>
        <taxon>Hexapoda</taxon>
        <taxon>Insecta</taxon>
        <taxon>Pterygota</taxon>
        <taxon>Neoptera</taxon>
        <taxon>Paraneoptera</taxon>
        <taxon>Hemiptera</taxon>
        <taxon>Sternorrhyncha</taxon>
        <taxon>Aphidomorpha</taxon>
        <taxon>Aphidoidea</taxon>
        <taxon>Aphididae</taxon>
        <taxon>Lachninae</taxon>
        <taxon>Cinara</taxon>
    </lineage>
</organism>
<keyword evidence="5" id="KW-0238">DNA-binding</keyword>
<dbReference type="FunFam" id="3.40.50.300:FF:001083">
    <property type="entry name" value="Chromosome transmission fidelity factor 18"/>
    <property type="match status" value="1"/>
</dbReference>
<keyword evidence="10" id="KW-0378">Hydrolase</keyword>
<evidence type="ECO:0000256" key="7">
    <source>
        <dbReference type="ARBA" id="ARBA00023306"/>
    </source>
</evidence>
<dbReference type="GO" id="GO:0005524">
    <property type="term" value="F:ATP binding"/>
    <property type="evidence" value="ECO:0007669"/>
    <property type="project" value="UniProtKB-KW"/>
</dbReference>
<protein>
    <submittedName>
        <fullName evidence="10">ATPase, AAA-type, core,AAA+ ATPase domain,P-loop containing nucleoside triphosphate hydrolase</fullName>
    </submittedName>
</protein>
<dbReference type="PANTHER" id="PTHR46765:SF1">
    <property type="entry name" value="P-LOOP CONTAINING NUCLEOSIDE TRIPHOSPHATE HYDROLASES SUPERFAMILY PROTEIN"/>
    <property type="match status" value="1"/>
</dbReference>
<dbReference type="GO" id="GO:0005634">
    <property type="term" value="C:nucleus"/>
    <property type="evidence" value="ECO:0007669"/>
    <property type="project" value="UniProtKB-SubCell"/>
</dbReference>
<dbReference type="Pfam" id="PF00004">
    <property type="entry name" value="AAA"/>
    <property type="match status" value="1"/>
</dbReference>
<evidence type="ECO:0000256" key="8">
    <source>
        <dbReference type="ARBA" id="ARBA00043975"/>
    </source>
</evidence>
<evidence type="ECO:0000256" key="3">
    <source>
        <dbReference type="ARBA" id="ARBA00022741"/>
    </source>
</evidence>
<keyword evidence="6" id="KW-0539">Nucleus</keyword>
<feature type="domain" description="AAA+ ATPase" evidence="9">
    <location>
        <begin position="351"/>
        <end position="489"/>
    </location>
</feature>
<evidence type="ECO:0000256" key="2">
    <source>
        <dbReference type="ARBA" id="ARBA00022705"/>
    </source>
</evidence>
<comment type="similarity">
    <text evidence="8">Belongs to the activator 1 small subunits family. CTF18 subfamily.</text>
</comment>
<dbReference type="PANTHER" id="PTHR46765">
    <property type="entry name" value="P-LOOP CONTAINING NUCLEOSIDE TRIPHOSPHATE HYDROLASES SUPERFAMILY PROTEIN"/>
    <property type="match status" value="1"/>
</dbReference>
<dbReference type="GO" id="GO:0006260">
    <property type="term" value="P:DNA replication"/>
    <property type="evidence" value="ECO:0007669"/>
    <property type="project" value="UniProtKB-KW"/>
</dbReference>
<accession>A0A5E4M664</accession>
<dbReference type="SUPFAM" id="SSF52540">
    <property type="entry name" value="P-loop containing nucleoside triphosphate hydrolases"/>
    <property type="match status" value="1"/>
</dbReference>
<dbReference type="EMBL" id="CABPRJ010000044">
    <property type="protein sequence ID" value="VVC26746.1"/>
    <property type="molecule type" value="Genomic_DNA"/>
</dbReference>
<evidence type="ECO:0000259" key="9">
    <source>
        <dbReference type="SMART" id="SM00382"/>
    </source>
</evidence>
<sequence length="932" mass="107249">MDYLDPEEEFEMMHADELELMNEMETDFEKDVPKIFTPKDSKRSLNFSSQENDLSEQYLNSSSELHGVSPLSQTSVVSFNLDDKDDNIENETQQIVTQSNDNKRPFCEQELFGNIDDIDFEVEELEPVLKRQKVVEQLSDKEIKQQDLIKQIIEERQKFKSRKRTNFLSSILYNSSNDTHSYQGISRSVPSWSFFPATDDENQRVYIRFKSEDAVENEISSLSWHTKSVQLLSDPIDELIARAYEKIENNEVMRSGLNENGVNINQNIIDNTAELWVQKYKPNRYLDLLSDESTNRILLHWLKLWDKVVFNKEVSKKRKNTSDVHGNIFGNKFNKKNQTLDEELDENKCPKYKLALLCGPPGLGKTTLAHLVARQAGYNVVEMNASDDRNPTTFKIKLEAATQMSSVISNDSRPNCLVIDEIDGAPVASIDFLIKFATEKHVDRKKKSKTVEKALVLKRPIICICNDVYVPALRNLKLTAFVLNFPPTSSVRLAERLMEISSYENIKTDMGTMTALSTKTNNDIRSCLSTLSCFKNQPINLLHIKNSNIGSKDMQKGLFTVWQEIFQIKKSCYENNPTSTSDGFSSHNSVMKDRINSVLKSVQSYGDYEKLSQGVFENCLNLNNKDSSLSNIAEGLEWFCNFDKTTRVINTSQNYSLYPYLPYNFATWHCLYATFAWPKITYPSAAYEATVKKNKYKHIMDELMTGIIPNIRTFLHRDQILLDSMPLIMHIIIPNLRSISIQLFTQKEKDDLAKVINIMIDYGLNFIQERDTDGSFNFVLHPCIDEVVKFPGLETIPVSSYPTKQLISREIELENLRKRMPPAELNYTNEMIDQFNENENNVSTSKSIKGAQKKQVTPNHLQRLIPKTVGSTKVGSFKATKKKDFFGREIDSPVVSKHRDFQDEIVKSDVWFHFKEGYSNAVRKLVLMNDLY</sequence>
<dbReference type="Proteomes" id="UP000325440">
    <property type="component" value="Unassembled WGS sequence"/>
</dbReference>
<dbReference type="Gene3D" id="3.40.50.300">
    <property type="entry name" value="P-loop containing nucleotide triphosphate hydrolases"/>
    <property type="match status" value="1"/>
</dbReference>